<sequence length="143" mass="16237">MVDLPDENHKRFIAVLNKKMDLGRTLNVLGHISVGLSSQLDSSEKVHVDYVDFDGNLHPGISHYPFIVLKADNSNKIRKLREEALSRGIKFADFTSTMIEGGSLEQQAITNTVKEKELEYLGICLFGETETLREFTKKYSLYK</sequence>
<dbReference type="Gene3D" id="3.40.1490.10">
    <property type="entry name" value="Bit1"/>
    <property type="match status" value="1"/>
</dbReference>
<accession>A0A3N9TKP1</accession>
<evidence type="ECO:0000313" key="1">
    <source>
        <dbReference type="EMBL" id="RQW64681.1"/>
    </source>
</evidence>
<dbReference type="Pfam" id="PF09391">
    <property type="entry name" value="DUF2000"/>
    <property type="match status" value="1"/>
</dbReference>
<comment type="caution">
    <text evidence="1">The sequence shown here is derived from an EMBL/GenBank/DDBJ whole genome shotgun (WGS) entry which is preliminary data.</text>
</comment>
<proteinExistence type="predicted"/>
<dbReference type="Proteomes" id="UP000281112">
    <property type="component" value="Unassembled WGS sequence"/>
</dbReference>
<protein>
    <submittedName>
        <fullName evidence="1">DUF2000 domain-containing protein</fullName>
    </submittedName>
</protein>
<dbReference type="InterPro" id="IPR018988">
    <property type="entry name" value="DUF2000"/>
</dbReference>
<dbReference type="AlphaFoldDB" id="A0A3N9TKP1"/>
<gene>
    <name evidence="1" type="ORF">EES38_01125</name>
</gene>
<dbReference type="OrthoDB" id="21143at2"/>
<organism evidence="1 2">
    <name type="scientific">Vibrio viridaestus</name>
    <dbReference type="NCBI Taxonomy" id="2487322"/>
    <lineage>
        <taxon>Bacteria</taxon>
        <taxon>Pseudomonadati</taxon>
        <taxon>Pseudomonadota</taxon>
        <taxon>Gammaproteobacteria</taxon>
        <taxon>Vibrionales</taxon>
        <taxon>Vibrionaceae</taxon>
        <taxon>Vibrio</taxon>
    </lineage>
</organism>
<dbReference type="EMBL" id="RJVQ01000001">
    <property type="protein sequence ID" value="RQW64681.1"/>
    <property type="molecule type" value="Genomic_DNA"/>
</dbReference>
<dbReference type="RefSeq" id="WP_124935330.1">
    <property type="nucleotide sequence ID" value="NZ_RJVQ01000001.1"/>
</dbReference>
<keyword evidence="2" id="KW-1185">Reference proteome</keyword>
<dbReference type="InterPro" id="IPR023476">
    <property type="entry name" value="Pep_tRNA_hydro_II_dom_sf"/>
</dbReference>
<dbReference type="SUPFAM" id="SSF102462">
    <property type="entry name" value="Peptidyl-tRNA hydrolase II"/>
    <property type="match status" value="1"/>
</dbReference>
<reference evidence="1 2" key="1">
    <citation type="submission" date="2018-11" db="EMBL/GenBank/DDBJ databases">
        <title>Vibrio LJC006 sp. nov., isolated from seawater during the bloom of the enteromorpha.</title>
        <authorList>
            <person name="Liang J."/>
        </authorList>
    </citation>
    <scope>NUCLEOTIDE SEQUENCE [LARGE SCALE GENOMIC DNA]</scope>
    <source>
        <strain evidence="1 2">LJC006</strain>
    </source>
</reference>
<name>A0A3N9TKP1_9VIBR</name>
<dbReference type="PIRSF" id="PIRSF033736">
    <property type="entry name" value="UCP033763"/>
    <property type="match status" value="1"/>
</dbReference>
<evidence type="ECO:0000313" key="2">
    <source>
        <dbReference type="Proteomes" id="UP000281112"/>
    </source>
</evidence>
<dbReference type="InterPro" id="IPR017021">
    <property type="entry name" value="UCP033763"/>
</dbReference>